<evidence type="ECO:0000313" key="4">
    <source>
        <dbReference type="Proteomes" id="UP000092600"/>
    </source>
</evidence>
<name>A0A199VU32_ANACO</name>
<dbReference type="STRING" id="4615.A0A199VU32"/>
<dbReference type="InterPro" id="IPR039610">
    <property type="entry name" value="VQ29"/>
</dbReference>
<evidence type="ECO:0000259" key="2">
    <source>
        <dbReference type="Pfam" id="PF05678"/>
    </source>
</evidence>
<dbReference type="PANTHER" id="PTHR34794">
    <property type="entry name" value="EXPRESSED PROTEIN"/>
    <property type="match status" value="1"/>
</dbReference>
<gene>
    <name evidence="3" type="ORF">ACMD2_20003</name>
</gene>
<organism evidence="3 4">
    <name type="scientific">Ananas comosus</name>
    <name type="common">Pineapple</name>
    <name type="synonym">Ananas ananas</name>
    <dbReference type="NCBI Taxonomy" id="4615"/>
    <lineage>
        <taxon>Eukaryota</taxon>
        <taxon>Viridiplantae</taxon>
        <taxon>Streptophyta</taxon>
        <taxon>Embryophyta</taxon>
        <taxon>Tracheophyta</taxon>
        <taxon>Spermatophyta</taxon>
        <taxon>Magnoliopsida</taxon>
        <taxon>Liliopsida</taxon>
        <taxon>Poales</taxon>
        <taxon>Bromeliaceae</taxon>
        <taxon>Bromelioideae</taxon>
        <taxon>Ananas</taxon>
    </lineage>
</organism>
<sequence>MEKNHHSLLPHSISIAEHAEGRPVSVKKEPPFHSALRSVQKPPVKLWKRTELHPQPPSRPKVYFVEPRGFRELVQRLTGAPKRSLKEMVQPPPPLELEPPPPPPLLPTFRDSTAAAVEAEVSSSNISKGLNSPGLAGFLSPTSFYTNWCSFPLLSPSSMASLEHNGEPVISFIFQAFLIRLLDVIISQRSACYNQYYNRRRRLRRRRCDLCGTRHPLHVAGAPLRAHHRGRCNAVPLVSTSWAAVTTAVAPGVAPAAVSGDVEPLGRWVGAEAGDGGAAGVGRIVSGVEDVAGRGGEGSDGEEEEGHEEEKELGGGNCKSVL</sequence>
<comment type="caution">
    <text evidence="3">The sequence shown here is derived from an EMBL/GenBank/DDBJ whole genome shotgun (WGS) entry which is preliminary data.</text>
</comment>
<reference evidence="3 4" key="1">
    <citation type="journal article" date="2016" name="DNA Res.">
        <title>The draft genome of MD-2 pineapple using hybrid error correction of long reads.</title>
        <authorList>
            <person name="Redwan R.M."/>
            <person name="Saidin A."/>
            <person name="Kumar S.V."/>
        </authorList>
    </citation>
    <scope>NUCLEOTIDE SEQUENCE [LARGE SCALE GENOMIC DNA]</scope>
    <source>
        <strain evidence="4">cv. MD2</strain>
        <tissue evidence="3">Leaf</tissue>
    </source>
</reference>
<evidence type="ECO:0000313" key="3">
    <source>
        <dbReference type="EMBL" id="OAY80503.1"/>
    </source>
</evidence>
<feature type="compositionally biased region" description="Basic and acidic residues" evidence="1">
    <location>
        <begin position="17"/>
        <end position="28"/>
    </location>
</feature>
<dbReference type="InterPro" id="IPR008889">
    <property type="entry name" value="VQ"/>
</dbReference>
<proteinExistence type="predicted"/>
<dbReference type="AlphaFoldDB" id="A0A199VU32"/>
<feature type="region of interest" description="Disordered" evidence="1">
    <location>
        <begin position="289"/>
        <end position="322"/>
    </location>
</feature>
<feature type="domain" description="VQ" evidence="2">
    <location>
        <begin position="59"/>
        <end position="81"/>
    </location>
</feature>
<dbReference type="EMBL" id="LSRQ01000851">
    <property type="protein sequence ID" value="OAY80503.1"/>
    <property type="molecule type" value="Genomic_DNA"/>
</dbReference>
<evidence type="ECO:0000256" key="1">
    <source>
        <dbReference type="SAM" id="MobiDB-lite"/>
    </source>
</evidence>
<dbReference type="Proteomes" id="UP000092600">
    <property type="component" value="Unassembled WGS sequence"/>
</dbReference>
<dbReference type="PANTHER" id="PTHR34794:SF1">
    <property type="entry name" value="OS10G0101800 PROTEIN"/>
    <property type="match status" value="1"/>
</dbReference>
<accession>A0A199VU32</accession>
<protein>
    <recommendedName>
        <fullName evidence="2">VQ domain-containing protein</fullName>
    </recommendedName>
</protein>
<feature type="region of interest" description="Disordered" evidence="1">
    <location>
        <begin position="1"/>
        <end position="28"/>
    </location>
</feature>
<dbReference type="Pfam" id="PF05678">
    <property type="entry name" value="VQ"/>
    <property type="match status" value="1"/>
</dbReference>